<evidence type="ECO:0000313" key="1">
    <source>
        <dbReference type="EMBL" id="KIJ90396.1"/>
    </source>
</evidence>
<dbReference type="HOGENOM" id="CLU_3074254_0_0_1"/>
<sequence>EKADQLWLQLRLLSTKKPDWTRLSNYMPDPEHCVILLAHMTIQQCMVPEWCEC</sequence>
<name>A0A0C9WYE1_9AGAR</name>
<protein>
    <submittedName>
        <fullName evidence="1">Uncharacterized protein</fullName>
    </submittedName>
</protein>
<organism evidence="1 2">
    <name type="scientific">Laccaria amethystina LaAM-08-1</name>
    <dbReference type="NCBI Taxonomy" id="1095629"/>
    <lineage>
        <taxon>Eukaryota</taxon>
        <taxon>Fungi</taxon>
        <taxon>Dikarya</taxon>
        <taxon>Basidiomycota</taxon>
        <taxon>Agaricomycotina</taxon>
        <taxon>Agaricomycetes</taxon>
        <taxon>Agaricomycetidae</taxon>
        <taxon>Agaricales</taxon>
        <taxon>Agaricineae</taxon>
        <taxon>Hydnangiaceae</taxon>
        <taxon>Laccaria</taxon>
    </lineage>
</organism>
<dbReference type="AlphaFoldDB" id="A0A0C9WYE1"/>
<dbReference type="EMBL" id="KN839198">
    <property type="protein sequence ID" value="KIJ90396.1"/>
    <property type="molecule type" value="Genomic_DNA"/>
</dbReference>
<dbReference type="Proteomes" id="UP000054477">
    <property type="component" value="Unassembled WGS sequence"/>
</dbReference>
<reference evidence="2" key="2">
    <citation type="submission" date="2015-01" db="EMBL/GenBank/DDBJ databases">
        <title>Evolutionary Origins and Diversification of the Mycorrhizal Mutualists.</title>
        <authorList>
            <consortium name="DOE Joint Genome Institute"/>
            <consortium name="Mycorrhizal Genomics Consortium"/>
            <person name="Kohler A."/>
            <person name="Kuo A."/>
            <person name="Nagy L.G."/>
            <person name="Floudas D."/>
            <person name="Copeland A."/>
            <person name="Barry K.W."/>
            <person name="Cichocki N."/>
            <person name="Veneault-Fourrey C."/>
            <person name="LaButti K."/>
            <person name="Lindquist E.A."/>
            <person name="Lipzen A."/>
            <person name="Lundell T."/>
            <person name="Morin E."/>
            <person name="Murat C."/>
            <person name="Riley R."/>
            <person name="Ohm R."/>
            <person name="Sun H."/>
            <person name="Tunlid A."/>
            <person name="Henrissat B."/>
            <person name="Grigoriev I.V."/>
            <person name="Hibbett D.S."/>
            <person name="Martin F."/>
        </authorList>
    </citation>
    <scope>NUCLEOTIDE SEQUENCE [LARGE SCALE GENOMIC DNA]</scope>
    <source>
        <strain evidence="2">LaAM-08-1</strain>
    </source>
</reference>
<accession>A0A0C9WYE1</accession>
<proteinExistence type="predicted"/>
<gene>
    <name evidence="1" type="ORF">K443DRAFT_116657</name>
</gene>
<keyword evidence="2" id="KW-1185">Reference proteome</keyword>
<feature type="non-terminal residue" evidence="1">
    <location>
        <position position="1"/>
    </location>
</feature>
<reference evidence="1 2" key="1">
    <citation type="submission" date="2014-04" db="EMBL/GenBank/DDBJ databases">
        <authorList>
            <consortium name="DOE Joint Genome Institute"/>
            <person name="Kuo A."/>
            <person name="Kohler A."/>
            <person name="Nagy L.G."/>
            <person name="Floudas D."/>
            <person name="Copeland A."/>
            <person name="Barry K.W."/>
            <person name="Cichocki N."/>
            <person name="Veneault-Fourrey C."/>
            <person name="LaButti K."/>
            <person name="Lindquist E.A."/>
            <person name="Lipzen A."/>
            <person name="Lundell T."/>
            <person name="Morin E."/>
            <person name="Murat C."/>
            <person name="Sun H."/>
            <person name="Tunlid A."/>
            <person name="Henrissat B."/>
            <person name="Grigoriev I.V."/>
            <person name="Hibbett D.S."/>
            <person name="Martin F."/>
            <person name="Nordberg H.P."/>
            <person name="Cantor M.N."/>
            <person name="Hua S.X."/>
        </authorList>
    </citation>
    <scope>NUCLEOTIDE SEQUENCE [LARGE SCALE GENOMIC DNA]</scope>
    <source>
        <strain evidence="1 2">LaAM-08-1</strain>
    </source>
</reference>
<evidence type="ECO:0000313" key="2">
    <source>
        <dbReference type="Proteomes" id="UP000054477"/>
    </source>
</evidence>